<dbReference type="Proteomes" id="UP000501891">
    <property type="component" value="Chromosome"/>
</dbReference>
<evidence type="ECO:0000256" key="4">
    <source>
        <dbReference type="ARBA" id="ARBA00012538"/>
    </source>
</evidence>
<dbReference type="PANTHER" id="PTHR10788:SF106">
    <property type="entry name" value="BCDNA.GH08860"/>
    <property type="match status" value="1"/>
</dbReference>
<dbReference type="InterPro" id="IPR001830">
    <property type="entry name" value="Glyco_trans_20"/>
</dbReference>
<proteinExistence type="inferred from homology"/>
<sequence>MSRLVAVSNRVAPVEEGKTQAGGLAVAIQEALKRRGGIWFGWSGQTVDTPPDAPSLAQSGRITFATLGLTQRDLEEYYNGYANSTLWPLFHYRLDLAQFSGRTYSGYQRVNSLFASRLAPLLQPDDIVWVHDYHLIPFAEQLRSMGLGQRMGFFLHTPWPAAEILVALPAHEALVRALCAYDLVGFQTGSDLLSFANYIRFEAQGEVEDLGPGQGCRIRAFGRTMVARAFPISIDTDVLAGIATQAADTVQMRRLKESLVGRALIIGVDRLDYSKGLPQRFESFQALLDAYPANQGQVSFMQVAPPSRTDVAEYQAIRRELEALAGHINGQFAEFDWVPIRYLNKSFSRKALAGFYRHARIGLVTPLRDGMNLVAKEYVACQDPEDPGVLVLSRFAGAAKELDAALVVNPYDVRAVAENMQRGLTMPLQERRERYEAMMKVLRENDITHWRETYVDTLSQVGGTA</sequence>
<comment type="catalytic activity">
    <reaction evidence="8 9">
        <text>D-glucose 6-phosphate + UDP-alpha-D-glucose = alpha,alpha-trehalose 6-phosphate + UDP + H(+)</text>
        <dbReference type="Rhea" id="RHEA:18889"/>
        <dbReference type="ChEBI" id="CHEBI:15378"/>
        <dbReference type="ChEBI" id="CHEBI:58223"/>
        <dbReference type="ChEBI" id="CHEBI:58429"/>
        <dbReference type="ChEBI" id="CHEBI:58885"/>
        <dbReference type="ChEBI" id="CHEBI:61548"/>
        <dbReference type="EC" id="2.4.1.15"/>
    </reaction>
</comment>
<keyword evidence="6 9" id="KW-0328">Glycosyltransferase</keyword>
<protein>
    <recommendedName>
        <fullName evidence="5 9">Trehalose-6-phosphate synthase</fullName>
        <ecNumber evidence="4 9">2.4.1.15</ecNumber>
    </recommendedName>
    <alternativeName>
        <fullName evidence="9">Osmoregulatory trehalose synthesis protein A</fullName>
    </alternativeName>
    <alternativeName>
        <fullName evidence="9">UDP-glucose-glucosephosphate glucosyltransferase</fullName>
    </alternativeName>
</protein>
<evidence type="ECO:0000313" key="11">
    <source>
        <dbReference type="Proteomes" id="UP000501891"/>
    </source>
</evidence>
<evidence type="ECO:0000256" key="1">
    <source>
        <dbReference type="ARBA" id="ARBA00005199"/>
    </source>
</evidence>
<dbReference type="EC" id="2.4.1.15" evidence="4 9"/>
<evidence type="ECO:0000313" key="10">
    <source>
        <dbReference type="EMBL" id="QJE72034.1"/>
    </source>
</evidence>
<dbReference type="AlphaFoldDB" id="A0A858R3S0"/>
<dbReference type="FunFam" id="3.40.50.2000:FF:000024">
    <property type="entry name" value="Trehalose-6-phosphate synthase"/>
    <property type="match status" value="1"/>
</dbReference>
<organism evidence="10 11">
    <name type="scientific">Aerophototrophica crusticola</name>
    <dbReference type="NCBI Taxonomy" id="1709002"/>
    <lineage>
        <taxon>Bacteria</taxon>
        <taxon>Pseudomonadati</taxon>
        <taxon>Pseudomonadota</taxon>
        <taxon>Alphaproteobacteria</taxon>
        <taxon>Rhodospirillales</taxon>
        <taxon>Rhodospirillaceae</taxon>
        <taxon>Aerophototrophica</taxon>
    </lineage>
</organism>
<gene>
    <name evidence="10" type="primary">otsA</name>
    <name evidence="10" type="ORF">HHL28_01975</name>
</gene>
<evidence type="ECO:0000256" key="3">
    <source>
        <dbReference type="ARBA" id="ARBA00011881"/>
    </source>
</evidence>
<evidence type="ECO:0000256" key="2">
    <source>
        <dbReference type="ARBA" id="ARBA00008799"/>
    </source>
</evidence>
<comment type="similarity">
    <text evidence="2 9">Belongs to the glycosyltransferase 20 family.</text>
</comment>
<dbReference type="Pfam" id="PF00982">
    <property type="entry name" value="Glyco_transf_20"/>
    <property type="match status" value="1"/>
</dbReference>
<comment type="pathway">
    <text evidence="1 9">Glycan biosynthesis; trehalose biosynthesis.</text>
</comment>
<accession>A0A858R3S0</accession>
<keyword evidence="7 9" id="KW-0808">Transferase</keyword>
<dbReference type="KEGG" id="acru:HHL28_01975"/>
<dbReference type="Gene3D" id="3.40.50.2000">
    <property type="entry name" value="Glycogen Phosphorylase B"/>
    <property type="match status" value="2"/>
</dbReference>
<dbReference type="GO" id="GO:0003825">
    <property type="term" value="F:alpha,alpha-trehalose-phosphate synthase (UDP-forming) activity"/>
    <property type="evidence" value="ECO:0007669"/>
    <property type="project" value="UniProtKB-UniRule"/>
</dbReference>
<dbReference type="SUPFAM" id="SSF53756">
    <property type="entry name" value="UDP-Glycosyltransferase/glycogen phosphorylase"/>
    <property type="match status" value="1"/>
</dbReference>
<dbReference type="InterPro" id="IPR012766">
    <property type="entry name" value="Trehalose_OtsA"/>
</dbReference>
<dbReference type="NCBIfam" id="TIGR02400">
    <property type="entry name" value="trehalose_OtsA"/>
    <property type="match status" value="1"/>
</dbReference>
<keyword evidence="11" id="KW-1185">Reference proteome</keyword>
<dbReference type="CDD" id="cd03788">
    <property type="entry name" value="GT20_TPS"/>
    <property type="match status" value="1"/>
</dbReference>
<evidence type="ECO:0000256" key="5">
    <source>
        <dbReference type="ARBA" id="ARBA00018539"/>
    </source>
</evidence>
<evidence type="ECO:0000256" key="6">
    <source>
        <dbReference type="ARBA" id="ARBA00022676"/>
    </source>
</evidence>
<name>A0A858R3S0_9PROT</name>
<dbReference type="PANTHER" id="PTHR10788">
    <property type="entry name" value="TREHALOSE-6-PHOSPHATE SYNTHASE"/>
    <property type="match status" value="1"/>
</dbReference>
<dbReference type="GO" id="GO:0005992">
    <property type="term" value="P:trehalose biosynthetic process"/>
    <property type="evidence" value="ECO:0007669"/>
    <property type="project" value="UniProtKB-UniRule"/>
</dbReference>
<reference evidence="10" key="1">
    <citation type="submission" date="2020-04" db="EMBL/GenBank/DDBJ databases">
        <title>A desert anoxygenic phototrophic bacterium fixes CO2 using RubisCO under aerobic conditions.</title>
        <authorList>
            <person name="Tang K."/>
        </authorList>
    </citation>
    <scope>NUCLEOTIDE SEQUENCE [LARGE SCALE GENOMIC DNA]</scope>
    <source>
        <strain evidence="10">MIMtkB3</strain>
    </source>
</reference>
<dbReference type="EMBL" id="CP051775">
    <property type="protein sequence ID" value="QJE72034.1"/>
    <property type="molecule type" value="Genomic_DNA"/>
</dbReference>
<comment type="subunit">
    <text evidence="3 9">Homotetramer.</text>
</comment>
<evidence type="ECO:0000256" key="7">
    <source>
        <dbReference type="ARBA" id="ARBA00022679"/>
    </source>
</evidence>
<dbReference type="UniPathway" id="UPA00299"/>
<evidence type="ECO:0000256" key="8">
    <source>
        <dbReference type="ARBA" id="ARBA00048039"/>
    </source>
</evidence>
<comment type="function">
    <text evidence="9">Probably involved in the osmoprotection via the biosynthesis of trehalose. Catalyzes the transfer of glucose from UDP-alpha-D-glucose (UDP-Glc) to D-glucose 6-phosphate (Glc-6-P) to form trehalose-6-phosphate. Acts with retention of the anomeric configuration of the UDP-sugar donor.</text>
</comment>
<evidence type="ECO:0000256" key="9">
    <source>
        <dbReference type="RuleBase" id="RU362045"/>
    </source>
</evidence>